<dbReference type="Proteomes" id="UP000261600">
    <property type="component" value="Unplaced"/>
</dbReference>
<keyword evidence="5" id="KW-0862">Zinc</keyword>
<dbReference type="InterPro" id="IPR032282">
    <property type="entry name" value="HAGH_C"/>
</dbReference>
<dbReference type="Pfam" id="PF00753">
    <property type="entry name" value="Lactamase_B"/>
    <property type="match status" value="1"/>
</dbReference>
<dbReference type="STRING" id="43700.ENSMALP00000008388"/>
<keyword evidence="6" id="KW-0472">Membrane</keyword>
<dbReference type="HAMAP" id="MF_01374">
    <property type="entry name" value="Glyoxalase_2"/>
    <property type="match status" value="1"/>
</dbReference>
<sequence>MCIRHLLSLIIRSMVMIRSFYLLASGFGVSLDTSLRCAQCTMALPDLMITLFAAASFFCFLCLCVRYRRSAQLFWGKLLSRTMARTEKPLFRIAYTLYTRTTLGYMYYKRQMRKAREHYPAGHSTAQPMEFNGVKIIPISVLSDNYSYLVIDTASSVAVVVDPADPQTVQAVLKEEGVMLEAILCTHKHWDHSGGNKGLKRLHSACRVYGSAADNIPGLTHPLSHMDSVTVGRMQFKALFTPGHTVGHMIYLLDGRAVSAPSSLFSGDLVFLSGCGRMFEGSATTMLSSLDTVSSLSDDTLLWPGHEYAEDNLLFAAEVEPCNAARENKYQWVLQQRGQKLCTSPSTIGEEKQYNPFLRNHSAELHLALGLQQFQDEDVSQFRARVLEELRKRKDHYNRR</sequence>
<comment type="similarity">
    <text evidence="2">Belongs to the metallo-beta-lactamase superfamily. Glyoxalase II family.</text>
</comment>
<comment type="cofactor">
    <cofactor evidence="1">
        <name>Zn(2+)</name>
        <dbReference type="ChEBI" id="CHEBI:29105"/>
    </cofactor>
</comment>
<evidence type="ECO:0000256" key="5">
    <source>
        <dbReference type="ARBA" id="ARBA00022833"/>
    </source>
</evidence>
<dbReference type="InterPro" id="IPR017782">
    <property type="entry name" value="Hydroxyacylglutathione_Hdrlase"/>
</dbReference>
<dbReference type="InterPro" id="IPR036866">
    <property type="entry name" value="RibonucZ/Hydroxyglut_hydro"/>
</dbReference>
<evidence type="ECO:0000313" key="8">
    <source>
        <dbReference type="Ensembl" id="ENSMALP00000008388.1"/>
    </source>
</evidence>
<dbReference type="Gene3D" id="3.60.15.10">
    <property type="entry name" value="Ribonuclease Z/Hydroxyacylglutathione hydrolase-like"/>
    <property type="match status" value="1"/>
</dbReference>
<dbReference type="Ensembl" id="ENSMALT00000008566.1">
    <property type="protein sequence ID" value="ENSMALP00000008388.1"/>
    <property type="gene ID" value="ENSMALG00000005967.1"/>
</dbReference>
<evidence type="ECO:0000256" key="1">
    <source>
        <dbReference type="ARBA" id="ARBA00001947"/>
    </source>
</evidence>
<dbReference type="GO" id="GO:0046872">
    <property type="term" value="F:metal ion binding"/>
    <property type="evidence" value="ECO:0007669"/>
    <property type="project" value="UniProtKB-KW"/>
</dbReference>
<dbReference type="AlphaFoldDB" id="A0A3Q3IT55"/>
<feature type="transmembrane region" description="Helical" evidence="6">
    <location>
        <begin position="47"/>
        <end position="68"/>
    </location>
</feature>
<dbReference type="SUPFAM" id="SSF56281">
    <property type="entry name" value="Metallo-hydrolase/oxidoreductase"/>
    <property type="match status" value="1"/>
</dbReference>
<keyword evidence="6" id="KW-0812">Transmembrane</keyword>
<reference evidence="8" key="1">
    <citation type="submission" date="2025-08" db="UniProtKB">
        <authorList>
            <consortium name="Ensembl"/>
        </authorList>
    </citation>
    <scope>IDENTIFICATION</scope>
</reference>
<dbReference type="PANTHER" id="PTHR11935">
    <property type="entry name" value="BETA LACTAMASE DOMAIN"/>
    <property type="match status" value="1"/>
</dbReference>
<protein>
    <recommendedName>
        <fullName evidence="7">Metallo-beta-lactamase domain-containing protein</fullName>
    </recommendedName>
</protein>
<dbReference type="GO" id="GO:0004416">
    <property type="term" value="F:hydroxyacylglutathione hydrolase activity"/>
    <property type="evidence" value="ECO:0007669"/>
    <property type="project" value="InterPro"/>
</dbReference>
<name>A0A3Q3IT55_MONAL</name>
<proteinExistence type="inferred from homology"/>
<evidence type="ECO:0000256" key="4">
    <source>
        <dbReference type="ARBA" id="ARBA00022801"/>
    </source>
</evidence>
<feature type="domain" description="Metallo-beta-lactamase" evidence="7">
    <location>
        <begin position="144"/>
        <end position="306"/>
    </location>
</feature>
<keyword evidence="3" id="KW-0479">Metal-binding</keyword>
<keyword evidence="6" id="KW-1133">Transmembrane helix</keyword>
<dbReference type="NCBIfam" id="TIGR03413">
    <property type="entry name" value="GSH_gloB"/>
    <property type="match status" value="1"/>
</dbReference>
<dbReference type="GO" id="GO:0005739">
    <property type="term" value="C:mitochondrion"/>
    <property type="evidence" value="ECO:0007669"/>
    <property type="project" value="TreeGrafter"/>
</dbReference>
<dbReference type="InterPro" id="IPR035680">
    <property type="entry name" value="Clx_II_MBL"/>
</dbReference>
<evidence type="ECO:0000313" key="9">
    <source>
        <dbReference type="Proteomes" id="UP000261600"/>
    </source>
</evidence>
<dbReference type="GO" id="GO:0019243">
    <property type="term" value="P:methylglyoxal catabolic process to D-lactate via S-lactoyl-glutathione"/>
    <property type="evidence" value="ECO:0007669"/>
    <property type="project" value="InterPro"/>
</dbReference>
<organism evidence="8 9">
    <name type="scientific">Monopterus albus</name>
    <name type="common">Swamp eel</name>
    <dbReference type="NCBI Taxonomy" id="43700"/>
    <lineage>
        <taxon>Eukaryota</taxon>
        <taxon>Metazoa</taxon>
        <taxon>Chordata</taxon>
        <taxon>Craniata</taxon>
        <taxon>Vertebrata</taxon>
        <taxon>Euteleostomi</taxon>
        <taxon>Actinopterygii</taxon>
        <taxon>Neopterygii</taxon>
        <taxon>Teleostei</taxon>
        <taxon>Neoteleostei</taxon>
        <taxon>Acanthomorphata</taxon>
        <taxon>Anabantaria</taxon>
        <taxon>Synbranchiformes</taxon>
        <taxon>Synbranchidae</taxon>
        <taxon>Monopterus</taxon>
    </lineage>
</organism>
<evidence type="ECO:0000256" key="3">
    <source>
        <dbReference type="ARBA" id="ARBA00022723"/>
    </source>
</evidence>
<dbReference type="SMART" id="SM00849">
    <property type="entry name" value="Lactamase_B"/>
    <property type="match status" value="1"/>
</dbReference>
<reference evidence="8" key="2">
    <citation type="submission" date="2025-09" db="UniProtKB">
        <authorList>
            <consortium name="Ensembl"/>
        </authorList>
    </citation>
    <scope>IDENTIFICATION</scope>
</reference>
<dbReference type="CDD" id="cd07723">
    <property type="entry name" value="hydroxyacylglutathione_hydrolase_MBL-fold"/>
    <property type="match status" value="1"/>
</dbReference>
<evidence type="ECO:0000256" key="2">
    <source>
        <dbReference type="ARBA" id="ARBA00006759"/>
    </source>
</evidence>
<evidence type="ECO:0000259" key="7">
    <source>
        <dbReference type="SMART" id="SM00849"/>
    </source>
</evidence>
<accession>A0A3Q3IT55</accession>
<dbReference type="PANTHER" id="PTHR11935:SF116">
    <property type="entry name" value="HYDROLASE PNKD-RELATED"/>
    <property type="match status" value="1"/>
</dbReference>
<dbReference type="InterPro" id="IPR001279">
    <property type="entry name" value="Metallo-B-lactamas"/>
</dbReference>
<evidence type="ECO:0000256" key="6">
    <source>
        <dbReference type="SAM" id="Phobius"/>
    </source>
</evidence>
<keyword evidence="9" id="KW-1185">Reference proteome</keyword>
<dbReference type="Pfam" id="PF16123">
    <property type="entry name" value="HAGH_C"/>
    <property type="match status" value="1"/>
</dbReference>
<keyword evidence="4" id="KW-0378">Hydrolase</keyword>